<feature type="domain" description="SusD-like N-terminal" evidence="7">
    <location>
        <begin position="24"/>
        <end position="220"/>
    </location>
</feature>
<evidence type="ECO:0000259" key="6">
    <source>
        <dbReference type="Pfam" id="PF07980"/>
    </source>
</evidence>
<evidence type="ECO:0000256" key="2">
    <source>
        <dbReference type="ARBA" id="ARBA00006275"/>
    </source>
</evidence>
<keyword evidence="9" id="KW-1185">Reference proteome</keyword>
<evidence type="ECO:0000313" key="9">
    <source>
        <dbReference type="Proteomes" id="UP001597118"/>
    </source>
</evidence>
<dbReference type="InterPro" id="IPR033985">
    <property type="entry name" value="SusD-like_N"/>
</dbReference>
<dbReference type="Pfam" id="PF14322">
    <property type="entry name" value="SusD-like_3"/>
    <property type="match status" value="1"/>
</dbReference>
<sequence>MKKIINKYLSGLLFIVSFSSCENFLDTKPLDKLSPQTFFQTEAQLDAGLTATYDALSKGATYGYSFATRYATEADEGFFYSTSRKTGPQFYDFTSSDAEVLSTWTALYNGISRANLVLENVDKPVMDETTRKEIKGQALFLRAYYYFLLVMNWGDVPLILKTTESVEGNSIPRSSSAQVYEQITKDMIEAEALVPSAAKLGFGGRVSKSAVRGILARVYLYWAGYPLKNKAKYEDVRFWAKKVMDDIETKHKLSTSYEDVFIKYAKDQYDIGESIFEVEFSLKGTWEHGQIGSWIGIRSTSDKIGTAYGFIGTTAKLYKLYKTGDLRRDRAISPFYYDANGNEILFSTTQLSRRYPGKWRRAEEEAKPKRSQNTPINFPILRFSDVLLMFAEADNEINNGPTNDAYDAINKVRRRAYGLDVNTISNTVDLQNMDYTTFLLELKDERSRELCFEALRKYDLIRWNDIEFVLNDMKREVLATESATYNYVALSYANFDRSKHTLLPIPLNDMSLNKMLTQNPGY</sequence>
<evidence type="ECO:0000256" key="4">
    <source>
        <dbReference type="ARBA" id="ARBA00023136"/>
    </source>
</evidence>
<reference evidence="9" key="1">
    <citation type="journal article" date="2019" name="Int. J. Syst. Evol. Microbiol.">
        <title>The Global Catalogue of Microorganisms (GCM) 10K type strain sequencing project: providing services to taxonomists for standard genome sequencing and annotation.</title>
        <authorList>
            <consortium name="The Broad Institute Genomics Platform"/>
            <consortium name="The Broad Institute Genome Sequencing Center for Infectious Disease"/>
            <person name="Wu L."/>
            <person name="Ma J."/>
        </authorList>
    </citation>
    <scope>NUCLEOTIDE SEQUENCE [LARGE SCALE GENOMIC DNA]</scope>
    <source>
        <strain evidence="9">CCUG 53762</strain>
    </source>
</reference>
<feature type="domain" description="RagB/SusD" evidence="6">
    <location>
        <begin position="355"/>
        <end position="522"/>
    </location>
</feature>
<dbReference type="InterPro" id="IPR012944">
    <property type="entry name" value="SusD_RagB_dom"/>
</dbReference>
<keyword evidence="4" id="KW-0472">Membrane</keyword>
<name>A0ABW4I893_9SPHI</name>
<evidence type="ECO:0000259" key="7">
    <source>
        <dbReference type="Pfam" id="PF14322"/>
    </source>
</evidence>
<dbReference type="PROSITE" id="PS51257">
    <property type="entry name" value="PROKAR_LIPOPROTEIN"/>
    <property type="match status" value="1"/>
</dbReference>
<dbReference type="InterPro" id="IPR011990">
    <property type="entry name" value="TPR-like_helical_dom_sf"/>
</dbReference>
<dbReference type="SUPFAM" id="SSF48452">
    <property type="entry name" value="TPR-like"/>
    <property type="match status" value="1"/>
</dbReference>
<evidence type="ECO:0000256" key="3">
    <source>
        <dbReference type="ARBA" id="ARBA00022729"/>
    </source>
</evidence>
<comment type="similarity">
    <text evidence="2">Belongs to the SusD family.</text>
</comment>
<evidence type="ECO:0000313" key="8">
    <source>
        <dbReference type="EMBL" id="MFD1628430.1"/>
    </source>
</evidence>
<dbReference type="EMBL" id="JBHUDG010000001">
    <property type="protein sequence ID" value="MFD1628430.1"/>
    <property type="molecule type" value="Genomic_DNA"/>
</dbReference>
<dbReference type="RefSeq" id="WP_379660817.1">
    <property type="nucleotide sequence ID" value="NZ_JBHUDG010000001.1"/>
</dbReference>
<organism evidence="8 9">
    <name type="scientific">Pseudopedobacter beijingensis</name>
    <dbReference type="NCBI Taxonomy" id="1207056"/>
    <lineage>
        <taxon>Bacteria</taxon>
        <taxon>Pseudomonadati</taxon>
        <taxon>Bacteroidota</taxon>
        <taxon>Sphingobacteriia</taxon>
        <taxon>Sphingobacteriales</taxon>
        <taxon>Sphingobacteriaceae</taxon>
        <taxon>Pseudopedobacter</taxon>
    </lineage>
</organism>
<dbReference type="Pfam" id="PF07980">
    <property type="entry name" value="SusD_RagB"/>
    <property type="match status" value="1"/>
</dbReference>
<evidence type="ECO:0000256" key="5">
    <source>
        <dbReference type="ARBA" id="ARBA00023237"/>
    </source>
</evidence>
<protein>
    <submittedName>
        <fullName evidence="8">RagB/SusD family nutrient uptake outer membrane protein</fullName>
    </submittedName>
</protein>
<dbReference type="Gene3D" id="1.25.40.390">
    <property type="match status" value="1"/>
</dbReference>
<keyword evidence="3" id="KW-0732">Signal</keyword>
<keyword evidence="5" id="KW-0998">Cell outer membrane</keyword>
<gene>
    <name evidence="8" type="ORF">ACFSAH_01000</name>
</gene>
<evidence type="ECO:0000256" key="1">
    <source>
        <dbReference type="ARBA" id="ARBA00004442"/>
    </source>
</evidence>
<dbReference type="Proteomes" id="UP001597118">
    <property type="component" value="Unassembled WGS sequence"/>
</dbReference>
<comment type="caution">
    <text evidence="8">The sequence shown here is derived from an EMBL/GenBank/DDBJ whole genome shotgun (WGS) entry which is preliminary data.</text>
</comment>
<proteinExistence type="inferred from homology"/>
<comment type="subcellular location">
    <subcellularLocation>
        <location evidence="1">Cell outer membrane</location>
    </subcellularLocation>
</comment>
<dbReference type="CDD" id="cd08977">
    <property type="entry name" value="SusD"/>
    <property type="match status" value="1"/>
</dbReference>
<accession>A0ABW4I893</accession>